<feature type="domain" description="Reverse transcriptase" evidence="2">
    <location>
        <begin position="495"/>
        <end position="766"/>
    </location>
</feature>
<dbReference type="Gene3D" id="3.30.70.270">
    <property type="match status" value="1"/>
</dbReference>
<accession>A0A6M2DNA1</accession>
<dbReference type="SUPFAM" id="SSF53098">
    <property type="entry name" value="Ribonuclease H-like"/>
    <property type="match status" value="1"/>
</dbReference>
<dbReference type="Pfam" id="PF00078">
    <property type="entry name" value="RVT_1"/>
    <property type="match status" value="1"/>
</dbReference>
<reference evidence="4" key="1">
    <citation type="submission" date="2020-03" db="EMBL/GenBank/DDBJ databases">
        <title>Transcriptomic Profiling of the Digestive Tract of the Rat Flea, Xenopsylla cheopis, Following Blood Feeding and Infection with Yersinia pestis.</title>
        <authorList>
            <person name="Bland D.M."/>
            <person name="Martens C.A."/>
            <person name="Virtaneva K."/>
            <person name="Kanakabandi K."/>
            <person name="Long D."/>
            <person name="Rosenke R."/>
            <person name="Saturday G.A."/>
            <person name="Hoyt F.H."/>
            <person name="Bruno D.P."/>
            <person name="Ribeiro J.M.C."/>
            <person name="Hinnebusch J."/>
        </authorList>
    </citation>
    <scope>NUCLEOTIDE SEQUENCE</scope>
</reference>
<dbReference type="InterPro" id="IPR043128">
    <property type="entry name" value="Rev_trsase/Diguanyl_cyclase"/>
</dbReference>
<sequence length="1267" mass="147322">MEQLRVLQLNCRSLVANKDNIIQFMNLNKIHIGAFSETWFKSNYEYRFKGYKVFRDDRTDGYGGTAILVKDNIECKKIQVTNQETRIQVCSVEVNVGRMINLMAIYCAPGREVDISGIKNIIEGITYPIILTGDFNCHHKEWGGNVTDLRGVKLYDIIDDLSLVGLNDGNPTTIRRHDRKPSSIDLTFCSSNLTGSINWKISEEVLGSDHLPIIITMNIKMRDTIRKIATSTWNMKKANWNGYSCCIDKLLKETVPPEAIEDKYKYLQDIIAEASKKNIGKNRTRDIPIFKGAIWWDSDCEEAIENRKKYFKIMRQNYNYQTYLEFQKVNAVTKRFLKDKKKKKWIEFTSNINQDKDVKNIWSIVRKFSNKNNTTNRSVVNKEFGEKLNKIYAPDWVLRASPDSVQEYNKDKNHSGTNSNNFGEAQSDSGKKNKDNGCYNNSEDTPLNCKIKVEELLFAIKKGKSYSPGKDGITYQMIKNSPLELKKVILEIFNEIIHTSWIPLEWRETIIVPILKRNKNPLDINSYRPISLLSCLEKIFERIIKLRLDWYVENKKILSNMQYGFRKGKGIIDILAIITNDIQISNANNEYLLLASIDIEKAYDNVEHSRLKEKLRLINIPNNIINLIINLISYRKIYVRTNEGLEGSRISYKGIPQGAILSPILFNIYMSDFEKTVHKGVKTLQYADDIYIYTSNKKYESCIKTIERSLVKKLKWFQNNNLTINIKKIQAAVFTRHRAGYEIKYLNIEDQRILIKNVIKVLGVHLDTKMSFKTHVQEIVKKCGNGINLLRILAKTHWGAHPSTCLMIYRACVRSHFDHAAMIYGNINNMLQRNLDKKQFNAIRICLGAIRSTPTNSLLAEAGEAPIKVRNQVLADRYLIKKLSNNGEFLIDQLQTLARQHISNLYWRTKAIPTLVNSFYLFKKFEEEVVTGTFTPYYKYPWRYIFPKEYVHVKEMSSINMLDKENKNKEFQNRIREEWQDFCQVYTDGSKQRDGVGSSYYIPSHELYKKTTLNKYGTIFTAELMAVNLAIDYIIQENVNKSIILIDSMSVVNAINTPKMNGNSLLYNTINKIERSKMEGRQIHIVWIRGHEGIVGNDIADELAKQASESQSSTMKIPIMDLKSVIKIKGLEQWQRIYEHISKKKGRVFSYCKPKVSLNTWFHNLKLDRKTITMGNRIRFNHTFLRSHLYRIGILDDPRCVCGSKEETADHLLWECTIYDKHRKVLYEGLQNEKIIFPINLRILLATNNKKIYIEIFNFLNKSNIRI</sequence>
<feature type="compositionally biased region" description="Polar residues" evidence="1">
    <location>
        <begin position="415"/>
        <end position="428"/>
    </location>
</feature>
<dbReference type="InterPro" id="IPR043502">
    <property type="entry name" value="DNA/RNA_pol_sf"/>
</dbReference>
<dbReference type="Gene3D" id="3.60.10.10">
    <property type="entry name" value="Endonuclease/exonuclease/phosphatase"/>
    <property type="match status" value="1"/>
</dbReference>
<dbReference type="InterPro" id="IPR000477">
    <property type="entry name" value="RT_dom"/>
</dbReference>
<dbReference type="InterPro" id="IPR036397">
    <property type="entry name" value="RNaseH_sf"/>
</dbReference>
<dbReference type="CDD" id="cd01650">
    <property type="entry name" value="RT_nLTR_like"/>
    <property type="match status" value="1"/>
</dbReference>
<dbReference type="PANTHER" id="PTHR36688">
    <property type="entry name" value="ENDO/EXONUCLEASE/PHOSPHATASE DOMAIN-CONTAINING PROTEIN"/>
    <property type="match status" value="1"/>
</dbReference>
<name>A0A6M2DNA1_XENCH</name>
<dbReference type="InterPro" id="IPR005135">
    <property type="entry name" value="Endo/exonuclease/phosphatase"/>
</dbReference>
<dbReference type="InterPro" id="IPR052560">
    <property type="entry name" value="RdDP_mobile_element"/>
</dbReference>
<organism evidence="4">
    <name type="scientific">Xenopsylla cheopis</name>
    <name type="common">Oriental rat flea</name>
    <name type="synonym">Pulex cheopis</name>
    <dbReference type="NCBI Taxonomy" id="163159"/>
    <lineage>
        <taxon>Eukaryota</taxon>
        <taxon>Metazoa</taxon>
        <taxon>Ecdysozoa</taxon>
        <taxon>Arthropoda</taxon>
        <taxon>Hexapoda</taxon>
        <taxon>Insecta</taxon>
        <taxon>Pterygota</taxon>
        <taxon>Neoptera</taxon>
        <taxon>Endopterygota</taxon>
        <taxon>Siphonaptera</taxon>
        <taxon>Pulicidae</taxon>
        <taxon>Xenopsyllinae</taxon>
        <taxon>Xenopsylla</taxon>
    </lineage>
</organism>
<dbReference type="Gene3D" id="3.30.420.10">
    <property type="entry name" value="Ribonuclease H-like superfamily/Ribonuclease H"/>
    <property type="match status" value="1"/>
</dbReference>
<dbReference type="PROSITE" id="PS50879">
    <property type="entry name" value="RNASE_H_1"/>
    <property type="match status" value="1"/>
</dbReference>
<evidence type="ECO:0000256" key="1">
    <source>
        <dbReference type="SAM" id="MobiDB-lite"/>
    </source>
</evidence>
<dbReference type="PANTHER" id="PTHR36688:SF2">
    <property type="entry name" value="ENDONUCLEASE_EXONUCLEASE_PHOSPHATASE DOMAIN-CONTAINING PROTEIN"/>
    <property type="match status" value="1"/>
</dbReference>
<evidence type="ECO:0000259" key="2">
    <source>
        <dbReference type="PROSITE" id="PS50878"/>
    </source>
</evidence>
<protein>
    <submittedName>
        <fullName evidence="4">Putative rna-directed dna polymerase from mobile element jockey-like isoform x2</fullName>
    </submittedName>
</protein>
<dbReference type="InterPro" id="IPR002156">
    <property type="entry name" value="RNaseH_domain"/>
</dbReference>
<dbReference type="Pfam" id="PF00075">
    <property type="entry name" value="RNase_H"/>
    <property type="match status" value="1"/>
</dbReference>
<dbReference type="GO" id="GO:0003964">
    <property type="term" value="F:RNA-directed DNA polymerase activity"/>
    <property type="evidence" value="ECO:0007669"/>
    <property type="project" value="UniProtKB-KW"/>
</dbReference>
<feature type="region of interest" description="Disordered" evidence="1">
    <location>
        <begin position="407"/>
        <end position="439"/>
    </location>
</feature>
<dbReference type="PROSITE" id="PS50878">
    <property type="entry name" value="RT_POL"/>
    <property type="match status" value="1"/>
</dbReference>
<dbReference type="CDD" id="cd09276">
    <property type="entry name" value="Rnase_HI_RT_non_LTR"/>
    <property type="match status" value="1"/>
</dbReference>
<keyword evidence="4" id="KW-0695">RNA-directed DNA polymerase</keyword>
<dbReference type="SUPFAM" id="SSF56219">
    <property type="entry name" value="DNase I-like"/>
    <property type="match status" value="1"/>
</dbReference>
<dbReference type="InterPro" id="IPR036691">
    <property type="entry name" value="Endo/exonu/phosph_ase_sf"/>
</dbReference>
<dbReference type="InterPro" id="IPR012337">
    <property type="entry name" value="RNaseH-like_sf"/>
</dbReference>
<dbReference type="AlphaFoldDB" id="A0A6M2DNA1"/>
<proteinExistence type="predicted"/>
<dbReference type="GO" id="GO:0042575">
    <property type="term" value="C:DNA polymerase complex"/>
    <property type="evidence" value="ECO:0007669"/>
    <property type="project" value="UniProtKB-ARBA"/>
</dbReference>
<feature type="domain" description="RNase H type-1" evidence="3">
    <location>
        <begin position="979"/>
        <end position="1109"/>
    </location>
</feature>
<dbReference type="Pfam" id="PF14529">
    <property type="entry name" value="Exo_endo_phos_2"/>
    <property type="match status" value="1"/>
</dbReference>
<dbReference type="GO" id="GO:0003676">
    <property type="term" value="F:nucleic acid binding"/>
    <property type="evidence" value="ECO:0007669"/>
    <property type="project" value="InterPro"/>
</dbReference>
<keyword evidence="4" id="KW-0548">Nucleotidyltransferase</keyword>
<dbReference type="GO" id="GO:0004523">
    <property type="term" value="F:RNA-DNA hybrid ribonuclease activity"/>
    <property type="evidence" value="ECO:0007669"/>
    <property type="project" value="InterPro"/>
</dbReference>
<dbReference type="SUPFAM" id="SSF56672">
    <property type="entry name" value="DNA/RNA polymerases"/>
    <property type="match status" value="1"/>
</dbReference>
<dbReference type="EMBL" id="GIIL01003820">
    <property type="protein sequence ID" value="NOV47546.1"/>
    <property type="molecule type" value="Transcribed_RNA"/>
</dbReference>
<evidence type="ECO:0000313" key="4">
    <source>
        <dbReference type="EMBL" id="NOV47546.1"/>
    </source>
</evidence>
<evidence type="ECO:0000259" key="3">
    <source>
        <dbReference type="PROSITE" id="PS50879"/>
    </source>
</evidence>
<keyword evidence="4" id="KW-0808">Transferase</keyword>